<dbReference type="OrthoDB" id="5976811at2759"/>
<evidence type="ECO:0000313" key="1">
    <source>
        <dbReference type="EMBL" id="CAG7785756.1"/>
    </source>
</evidence>
<dbReference type="Proteomes" id="UP000708208">
    <property type="component" value="Unassembled WGS sequence"/>
</dbReference>
<sequence>NCQRVKCPKLENCPPDSYRLPSVHQANGCCPIVEKCQCNPGLRCPLPQCPPGWVQTVVVNSTRLPGGCCPIVECEPAPQMCSSEDGHNLLPVVLLALLPMSGLKTPEDRRIVRRL</sequence>
<proteinExistence type="predicted"/>
<comment type="caution">
    <text evidence="1">The sequence shown here is derived from an EMBL/GenBank/DDBJ whole genome shotgun (WGS) entry which is preliminary data.</text>
</comment>
<evidence type="ECO:0000313" key="2">
    <source>
        <dbReference type="Proteomes" id="UP000708208"/>
    </source>
</evidence>
<feature type="non-terminal residue" evidence="1">
    <location>
        <position position="1"/>
    </location>
</feature>
<organism evidence="1 2">
    <name type="scientific">Allacma fusca</name>
    <dbReference type="NCBI Taxonomy" id="39272"/>
    <lineage>
        <taxon>Eukaryota</taxon>
        <taxon>Metazoa</taxon>
        <taxon>Ecdysozoa</taxon>
        <taxon>Arthropoda</taxon>
        <taxon>Hexapoda</taxon>
        <taxon>Collembola</taxon>
        <taxon>Symphypleona</taxon>
        <taxon>Sminthuridae</taxon>
        <taxon>Allacma</taxon>
    </lineage>
</organism>
<dbReference type="AlphaFoldDB" id="A0A8J2P2P4"/>
<reference evidence="1" key="1">
    <citation type="submission" date="2021-06" db="EMBL/GenBank/DDBJ databases">
        <authorList>
            <person name="Hodson N. C."/>
            <person name="Mongue J. A."/>
            <person name="Jaron S. K."/>
        </authorList>
    </citation>
    <scope>NUCLEOTIDE SEQUENCE</scope>
</reference>
<protein>
    <submittedName>
        <fullName evidence="1">Uncharacterized protein</fullName>
    </submittedName>
</protein>
<accession>A0A8J2P2P4</accession>
<gene>
    <name evidence="1" type="ORF">AFUS01_LOCUS24363</name>
</gene>
<dbReference type="EMBL" id="CAJVCH010303023">
    <property type="protein sequence ID" value="CAG7785756.1"/>
    <property type="molecule type" value="Genomic_DNA"/>
</dbReference>
<name>A0A8J2P2P4_9HEXA</name>
<keyword evidence="2" id="KW-1185">Reference proteome</keyword>